<gene>
    <name evidence="2" type="ORF">NDU88_000631</name>
</gene>
<proteinExistence type="predicted"/>
<dbReference type="AlphaFoldDB" id="A0AAV7THR6"/>
<reference evidence="2" key="1">
    <citation type="journal article" date="2022" name="bioRxiv">
        <title>Sequencing and chromosome-scale assembly of the giantPleurodeles waltlgenome.</title>
        <authorList>
            <person name="Brown T."/>
            <person name="Elewa A."/>
            <person name="Iarovenko S."/>
            <person name="Subramanian E."/>
            <person name="Araus A.J."/>
            <person name="Petzold A."/>
            <person name="Susuki M."/>
            <person name="Suzuki K.-i.T."/>
            <person name="Hayashi T."/>
            <person name="Toyoda A."/>
            <person name="Oliveira C."/>
            <person name="Osipova E."/>
            <person name="Leigh N.D."/>
            <person name="Simon A."/>
            <person name="Yun M.H."/>
        </authorList>
    </citation>
    <scope>NUCLEOTIDE SEQUENCE</scope>
    <source>
        <strain evidence="2">20211129_DDA</strain>
        <tissue evidence="2">Liver</tissue>
    </source>
</reference>
<name>A0AAV7THR6_PLEWA</name>
<accession>A0AAV7THR6</accession>
<evidence type="ECO:0000256" key="1">
    <source>
        <dbReference type="SAM" id="MobiDB-lite"/>
    </source>
</evidence>
<feature type="region of interest" description="Disordered" evidence="1">
    <location>
        <begin position="16"/>
        <end position="60"/>
    </location>
</feature>
<organism evidence="2 3">
    <name type="scientific">Pleurodeles waltl</name>
    <name type="common">Iberian ribbed newt</name>
    <dbReference type="NCBI Taxonomy" id="8319"/>
    <lineage>
        <taxon>Eukaryota</taxon>
        <taxon>Metazoa</taxon>
        <taxon>Chordata</taxon>
        <taxon>Craniata</taxon>
        <taxon>Vertebrata</taxon>
        <taxon>Euteleostomi</taxon>
        <taxon>Amphibia</taxon>
        <taxon>Batrachia</taxon>
        <taxon>Caudata</taxon>
        <taxon>Salamandroidea</taxon>
        <taxon>Salamandridae</taxon>
        <taxon>Pleurodelinae</taxon>
        <taxon>Pleurodeles</taxon>
    </lineage>
</organism>
<sequence>MQAAKAVCLWDRRGTGVLDDSRSSSESAEYSGDRRRGQPREKKDRDFHGSSQRALEKGNRAASHWRLCEVPVHRSAAVAYP</sequence>
<dbReference type="EMBL" id="JANPWB010000006">
    <property type="protein sequence ID" value="KAJ1175343.1"/>
    <property type="molecule type" value="Genomic_DNA"/>
</dbReference>
<protein>
    <submittedName>
        <fullName evidence="2">Uncharacterized protein</fullName>
    </submittedName>
</protein>
<keyword evidence="3" id="KW-1185">Reference proteome</keyword>
<evidence type="ECO:0000313" key="3">
    <source>
        <dbReference type="Proteomes" id="UP001066276"/>
    </source>
</evidence>
<feature type="compositionally biased region" description="Basic and acidic residues" evidence="1">
    <location>
        <begin position="31"/>
        <end position="59"/>
    </location>
</feature>
<comment type="caution">
    <text evidence="2">The sequence shown here is derived from an EMBL/GenBank/DDBJ whole genome shotgun (WGS) entry which is preliminary data.</text>
</comment>
<dbReference type="Proteomes" id="UP001066276">
    <property type="component" value="Chromosome 3_2"/>
</dbReference>
<evidence type="ECO:0000313" key="2">
    <source>
        <dbReference type="EMBL" id="KAJ1175343.1"/>
    </source>
</evidence>